<comment type="caution">
    <text evidence="1">The sequence shown here is derived from an EMBL/GenBank/DDBJ whole genome shotgun (WGS) entry which is preliminary data.</text>
</comment>
<dbReference type="Proteomes" id="UP001054837">
    <property type="component" value="Unassembled WGS sequence"/>
</dbReference>
<accession>A0AAV4N8I6</accession>
<sequence length="129" mass="15226">MKSRKHISKEQQLSPTVTYEHFIKPMKIIKKDSREEYFQEMKLGRELHRAVSSEPAIKPGKWIGKKVYCEIAPELDLKPKKRGERDIHSAIPPEFVIKTETKIKKEQSLPQPQKIFWNQKESVKNYVPL</sequence>
<reference evidence="1 2" key="1">
    <citation type="submission" date="2021-06" db="EMBL/GenBank/DDBJ databases">
        <title>Caerostris darwini draft genome.</title>
        <authorList>
            <person name="Kono N."/>
            <person name="Arakawa K."/>
        </authorList>
    </citation>
    <scope>NUCLEOTIDE SEQUENCE [LARGE SCALE GENOMIC DNA]</scope>
</reference>
<dbReference type="AlphaFoldDB" id="A0AAV4N8I6"/>
<dbReference type="EMBL" id="BPLQ01001323">
    <property type="protein sequence ID" value="GIX80753.1"/>
    <property type="molecule type" value="Genomic_DNA"/>
</dbReference>
<name>A0AAV4N8I6_9ARAC</name>
<proteinExistence type="predicted"/>
<protein>
    <submittedName>
        <fullName evidence="1">Uncharacterized protein</fullName>
    </submittedName>
</protein>
<evidence type="ECO:0000313" key="2">
    <source>
        <dbReference type="Proteomes" id="UP001054837"/>
    </source>
</evidence>
<evidence type="ECO:0000313" key="1">
    <source>
        <dbReference type="EMBL" id="GIX80753.1"/>
    </source>
</evidence>
<keyword evidence="2" id="KW-1185">Reference proteome</keyword>
<organism evidence="1 2">
    <name type="scientific">Caerostris darwini</name>
    <dbReference type="NCBI Taxonomy" id="1538125"/>
    <lineage>
        <taxon>Eukaryota</taxon>
        <taxon>Metazoa</taxon>
        <taxon>Ecdysozoa</taxon>
        <taxon>Arthropoda</taxon>
        <taxon>Chelicerata</taxon>
        <taxon>Arachnida</taxon>
        <taxon>Araneae</taxon>
        <taxon>Araneomorphae</taxon>
        <taxon>Entelegynae</taxon>
        <taxon>Araneoidea</taxon>
        <taxon>Araneidae</taxon>
        <taxon>Caerostris</taxon>
    </lineage>
</organism>
<gene>
    <name evidence="1" type="ORF">CDAR_481281</name>
</gene>